<keyword evidence="2" id="KW-0645">Protease</keyword>
<keyword evidence="1" id="KW-0472">Membrane</keyword>
<evidence type="ECO:0000313" key="3">
    <source>
        <dbReference type="Proteomes" id="UP001567350"/>
    </source>
</evidence>
<comment type="caution">
    <text evidence="2">The sequence shown here is derived from an EMBL/GenBank/DDBJ whole genome shotgun (WGS) entry which is preliminary data.</text>
</comment>
<dbReference type="InterPro" id="IPR011969">
    <property type="entry name" value="Clan_AA_Asp_peptidase_C"/>
</dbReference>
<protein>
    <submittedName>
        <fullName evidence="2">TIGR02281 family clan AA aspartic protease</fullName>
    </submittedName>
</protein>
<dbReference type="RefSeq" id="WP_370892234.1">
    <property type="nucleotide sequence ID" value="NZ_JBGJLT010000008.1"/>
</dbReference>
<organism evidence="2 3">
    <name type="scientific">Comamonas jiangduensis</name>
    <dbReference type="NCBI Taxonomy" id="1194168"/>
    <lineage>
        <taxon>Bacteria</taxon>
        <taxon>Pseudomonadati</taxon>
        <taxon>Pseudomonadota</taxon>
        <taxon>Betaproteobacteria</taxon>
        <taxon>Burkholderiales</taxon>
        <taxon>Comamonadaceae</taxon>
        <taxon>Comamonas</taxon>
    </lineage>
</organism>
<sequence length="174" mass="19268">MMEKAAMRRMHTGRSLWRLNLGMALFWLVALGVMYIAMERYLQLSEAVVLSNGSLQLQRQRDGHFYADGSINGQPVRFMVDTGASSIAVTDALAQRAGLEGGQMVEFQTANGPRMGRLVRAQNIQVGPLQVRNLTVGTGYTGRTAQDALLGQNFLRQFQVSIQGDVLELRPLQK</sequence>
<dbReference type="GO" id="GO:0008233">
    <property type="term" value="F:peptidase activity"/>
    <property type="evidence" value="ECO:0007669"/>
    <property type="project" value="UniProtKB-KW"/>
</dbReference>
<dbReference type="SUPFAM" id="SSF50630">
    <property type="entry name" value="Acid proteases"/>
    <property type="match status" value="1"/>
</dbReference>
<dbReference type="InterPro" id="IPR034122">
    <property type="entry name" value="Retropepsin-like_bacterial"/>
</dbReference>
<proteinExistence type="predicted"/>
<dbReference type="PROSITE" id="PS00141">
    <property type="entry name" value="ASP_PROTEASE"/>
    <property type="match status" value="1"/>
</dbReference>
<dbReference type="CDD" id="cd05483">
    <property type="entry name" value="retropepsin_like_bacteria"/>
    <property type="match status" value="1"/>
</dbReference>
<name>A0ABV4ICH8_9BURK</name>
<keyword evidence="3" id="KW-1185">Reference proteome</keyword>
<dbReference type="Gene3D" id="2.40.70.10">
    <property type="entry name" value="Acid Proteases"/>
    <property type="match status" value="1"/>
</dbReference>
<dbReference type="Proteomes" id="UP001567350">
    <property type="component" value="Unassembled WGS sequence"/>
</dbReference>
<feature type="transmembrane region" description="Helical" evidence="1">
    <location>
        <begin position="21"/>
        <end position="38"/>
    </location>
</feature>
<dbReference type="GO" id="GO:0006508">
    <property type="term" value="P:proteolysis"/>
    <property type="evidence" value="ECO:0007669"/>
    <property type="project" value="UniProtKB-KW"/>
</dbReference>
<accession>A0ABV4ICH8</accession>
<dbReference type="NCBIfam" id="TIGR02281">
    <property type="entry name" value="clan_AA_DTGA"/>
    <property type="match status" value="1"/>
</dbReference>
<keyword evidence="2" id="KW-0378">Hydrolase</keyword>
<dbReference type="EMBL" id="JBGJLR010000007">
    <property type="protein sequence ID" value="MEZ2739477.1"/>
    <property type="molecule type" value="Genomic_DNA"/>
</dbReference>
<dbReference type="Pfam" id="PF13975">
    <property type="entry name" value="gag-asp_proteas"/>
    <property type="match status" value="1"/>
</dbReference>
<evidence type="ECO:0000313" key="2">
    <source>
        <dbReference type="EMBL" id="MEZ2739477.1"/>
    </source>
</evidence>
<keyword evidence="1" id="KW-0812">Transmembrane</keyword>
<gene>
    <name evidence="2" type="ORF">ACBP88_08380</name>
</gene>
<keyword evidence="1" id="KW-1133">Transmembrane helix</keyword>
<dbReference type="InterPro" id="IPR001969">
    <property type="entry name" value="Aspartic_peptidase_AS"/>
</dbReference>
<reference evidence="2 3" key="1">
    <citation type="submission" date="2024-08" db="EMBL/GenBank/DDBJ databases">
        <authorList>
            <person name="Feng Z."/>
            <person name="Ronholm J."/>
        </authorList>
    </citation>
    <scope>NUCLEOTIDE SEQUENCE [LARGE SCALE GENOMIC DNA]</scope>
    <source>
        <strain evidence="2 3">4-AB0-8</strain>
    </source>
</reference>
<evidence type="ECO:0000256" key="1">
    <source>
        <dbReference type="SAM" id="Phobius"/>
    </source>
</evidence>
<dbReference type="InterPro" id="IPR021109">
    <property type="entry name" value="Peptidase_aspartic_dom_sf"/>
</dbReference>